<evidence type="ECO:0000256" key="2">
    <source>
        <dbReference type="PROSITE-ProRule" id="PRU00176"/>
    </source>
</evidence>
<proteinExistence type="predicted"/>
<dbReference type="CDD" id="cd12245">
    <property type="entry name" value="RRM_scw1_like"/>
    <property type="match status" value="1"/>
</dbReference>
<dbReference type="InterPro" id="IPR000504">
    <property type="entry name" value="RRM_dom"/>
</dbReference>
<dbReference type="Pfam" id="PF00076">
    <property type="entry name" value="RRM_1"/>
    <property type="match status" value="1"/>
</dbReference>
<keyword evidence="1 2" id="KW-0694">RNA-binding</keyword>
<feature type="domain" description="RRM" evidence="4">
    <location>
        <begin position="197"/>
        <end position="274"/>
    </location>
</feature>
<feature type="region of interest" description="Disordered" evidence="3">
    <location>
        <begin position="116"/>
        <end position="169"/>
    </location>
</feature>
<accession>A0A445BP71</accession>
<reference evidence="5 6" key="1">
    <citation type="submission" date="2019-01" db="EMBL/GenBank/DDBJ databases">
        <title>Sequencing of cultivated peanut Arachis hypogaea provides insights into genome evolution and oil improvement.</title>
        <authorList>
            <person name="Chen X."/>
        </authorList>
    </citation>
    <scope>NUCLEOTIDE SEQUENCE [LARGE SCALE GENOMIC DNA]</scope>
    <source>
        <strain evidence="6">cv. Fuhuasheng</strain>
        <tissue evidence="5">Leaves</tissue>
    </source>
</reference>
<dbReference type="STRING" id="3818.A0A445BP71"/>
<evidence type="ECO:0000256" key="1">
    <source>
        <dbReference type="ARBA" id="ARBA00022884"/>
    </source>
</evidence>
<dbReference type="FunFam" id="3.30.70.330:FF:000404">
    <property type="entry name" value="RNA-binding protein with multiple splicing"/>
    <property type="match status" value="1"/>
</dbReference>
<dbReference type="SMART" id="SM00360">
    <property type="entry name" value="RRM"/>
    <property type="match status" value="1"/>
</dbReference>
<dbReference type="Proteomes" id="UP000289738">
    <property type="component" value="Chromosome A09"/>
</dbReference>
<dbReference type="InterPro" id="IPR012677">
    <property type="entry name" value="Nucleotide-bd_a/b_plait_sf"/>
</dbReference>
<dbReference type="PANTHER" id="PTHR10501">
    <property type="entry name" value="U1 SMALL NUCLEAR RIBONUCLEOPROTEIN A/U2 SMALL NUCLEAR RIBONUCLEOPROTEIN B"/>
    <property type="match status" value="1"/>
</dbReference>
<dbReference type="InterPro" id="IPR035979">
    <property type="entry name" value="RBD_domain_sf"/>
</dbReference>
<sequence length="279" mass="30764">MAHQPFDPYYAYQQQDERSHINTLFVSGLPDDVKAREIHNLFRRRPGFDSCQLKYTGRANQARCCVCYFFQSSIGDGSIARFKFSYVISFLRGDHQGVKFDPQAGSVLHIELARSNSRRKRKPGSGAYVVIDKRSKGEADVQGSSSDDGDSDPDEPSGSGGSHGDLATTKSSEIKFGSDSAVSAEQHERGPDGGPCSTLFIANLGPNCTEDELRQTFSVYAGFNMVKMRSRGGMPVAFADFDEVEQATKVMEQLQGSMLSSSDRGGMHIEYARSKMRKH</sequence>
<evidence type="ECO:0000313" key="6">
    <source>
        <dbReference type="Proteomes" id="UP000289738"/>
    </source>
</evidence>
<evidence type="ECO:0000259" key="4">
    <source>
        <dbReference type="PROSITE" id="PS50102"/>
    </source>
</evidence>
<gene>
    <name evidence="5" type="ORF">Ahy_A09g046231</name>
</gene>
<dbReference type="Gene3D" id="3.30.70.330">
    <property type="match status" value="2"/>
</dbReference>
<dbReference type="SUPFAM" id="SSF54928">
    <property type="entry name" value="RNA-binding domain, RBD"/>
    <property type="match status" value="1"/>
</dbReference>
<dbReference type="PROSITE" id="PS50102">
    <property type="entry name" value="RRM"/>
    <property type="match status" value="1"/>
</dbReference>
<evidence type="ECO:0000256" key="3">
    <source>
        <dbReference type="SAM" id="MobiDB-lite"/>
    </source>
</evidence>
<keyword evidence="6" id="KW-1185">Reference proteome</keyword>
<evidence type="ECO:0000313" key="5">
    <source>
        <dbReference type="EMBL" id="RYR40475.1"/>
    </source>
</evidence>
<dbReference type="GO" id="GO:0003723">
    <property type="term" value="F:RNA binding"/>
    <property type="evidence" value="ECO:0007669"/>
    <property type="project" value="UniProtKB-UniRule"/>
</dbReference>
<name>A0A445BP71_ARAHY</name>
<dbReference type="AlphaFoldDB" id="A0A445BP71"/>
<organism evidence="5 6">
    <name type="scientific">Arachis hypogaea</name>
    <name type="common">Peanut</name>
    <dbReference type="NCBI Taxonomy" id="3818"/>
    <lineage>
        <taxon>Eukaryota</taxon>
        <taxon>Viridiplantae</taxon>
        <taxon>Streptophyta</taxon>
        <taxon>Embryophyta</taxon>
        <taxon>Tracheophyta</taxon>
        <taxon>Spermatophyta</taxon>
        <taxon>Magnoliopsida</taxon>
        <taxon>eudicotyledons</taxon>
        <taxon>Gunneridae</taxon>
        <taxon>Pentapetalae</taxon>
        <taxon>rosids</taxon>
        <taxon>fabids</taxon>
        <taxon>Fabales</taxon>
        <taxon>Fabaceae</taxon>
        <taxon>Papilionoideae</taxon>
        <taxon>50 kb inversion clade</taxon>
        <taxon>dalbergioids sensu lato</taxon>
        <taxon>Dalbergieae</taxon>
        <taxon>Pterocarpus clade</taxon>
        <taxon>Arachis</taxon>
    </lineage>
</organism>
<protein>
    <recommendedName>
        <fullName evidence="4">RRM domain-containing protein</fullName>
    </recommendedName>
</protein>
<dbReference type="EMBL" id="SDMP01000009">
    <property type="protein sequence ID" value="RYR40475.1"/>
    <property type="molecule type" value="Genomic_DNA"/>
</dbReference>
<comment type="caution">
    <text evidence="5">The sequence shown here is derived from an EMBL/GenBank/DDBJ whole genome shotgun (WGS) entry which is preliminary data.</text>
</comment>